<keyword evidence="2" id="KW-1185">Reference proteome</keyword>
<comment type="caution">
    <text evidence="1">The sequence shown here is derived from an EMBL/GenBank/DDBJ whole genome shotgun (WGS) entry which is preliminary data.</text>
</comment>
<reference evidence="1" key="1">
    <citation type="submission" date="2021-06" db="EMBL/GenBank/DDBJ databases">
        <authorList>
            <person name="Kallberg Y."/>
            <person name="Tangrot J."/>
            <person name="Rosling A."/>
        </authorList>
    </citation>
    <scope>NUCLEOTIDE SEQUENCE</scope>
    <source>
        <strain evidence="1">MA453B</strain>
    </source>
</reference>
<evidence type="ECO:0000313" key="2">
    <source>
        <dbReference type="Proteomes" id="UP000789405"/>
    </source>
</evidence>
<protein>
    <submittedName>
        <fullName evidence="1">25424_t:CDS:1</fullName>
    </submittedName>
</protein>
<dbReference type="Proteomes" id="UP000789405">
    <property type="component" value="Unassembled WGS sequence"/>
</dbReference>
<feature type="non-terminal residue" evidence="1">
    <location>
        <position position="293"/>
    </location>
</feature>
<accession>A0A9N9P8V9</accession>
<proteinExistence type="predicted"/>
<name>A0A9N9P8V9_9GLOM</name>
<feature type="non-terminal residue" evidence="1">
    <location>
        <position position="1"/>
    </location>
</feature>
<organism evidence="1 2">
    <name type="scientific">Dentiscutata erythropus</name>
    <dbReference type="NCBI Taxonomy" id="1348616"/>
    <lineage>
        <taxon>Eukaryota</taxon>
        <taxon>Fungi</taxon>
        <taxon>Fungi incertae sedis</taxon>
        <taxon>Mucoromycota</taxon>
        <taxon>Glomeromycotina</taxon>
        <taxon>Glomeromycetes</taxon>
        <taxon>Diversisporales</taxon>
        <taxon>Gigasporaceae</taxon>
        <taxon>Dentiscutata</taxon>
    </lineage>
</organism>
<gene>
    <name evidence="1" type="ORF">DERYTH_LOCUS23313</name>
</gene>
<evidence type="ECO:0000313" key="1">
    <source>
        <dbReference type="EMBL" id="CAG8800702.1"/>
    </source>
</evidence>
<dbReference type="AlphaFoldDB" id="A0A9N9P8V9"/>
<dbReference type="EMBL" id="CAJVPY010035116">
    <property type="protein sequence ID" value="CAG8800702.1"/>
    <property type="molecule type" value="Genomic_DNA"/>
</dbReference>
<sequence length="293" mass="34295">DKLDKKNETLDEKPDKLDNNNIKKLLLGYLREFPQGKFNGSLDDDNLLDRMINSSTKLSDAQKIEYQKIRRSISNMYKDEERDHYFVDPEDIKDKKQDVYKITWLFWDKITIEILRSVRELVKNDEELLRKIDEKLDKKRKPLKVNDDEFKKLIKQFKRGVIGTMNNSVGPLGAIDSVISCYKEVVEVSEEELSKIKKMILEQFSKQPDLRGVGAFFRFSPEGDFKYKMSPDPLNKHQFVGERVIEKEKRTIAKLSKSSIRDIDLETSVFLSVIASIQANSYCDILLYDRHVS</sequence>